<feature type="transmembrane region" description="Helical" evidence="6">
    <location>
        <begin position="315"/>
        <end position="332"/>
    </location>
</feature>
<dbReference type="InterPro" id="IPR052714">
    <property type="entry name" value="MFS_Exporter"/>
</dbReference>
<feature type="transmembrane region" description="Helical" evidence="6">
    <location>
        <begin position="205"/>
        <end position="226"/>
    </location>
</feature>
<protein>
    <submittedName>
        <fullName evidence="8">MFS transporter</fullName>
    </submittedName>
</protein>
<evidence type="ECO:0000256" key="4">
    <source>
        <dbReference type="ARBA" id="ARBA00023136"/>
    </source>
</evidence>
<gene>
    <name evidence="8" type="ORF">GCM10009823_01040</name>
</gene>
<feature type="region of interest" description="Disordered" evidence="5">
    <location>
        <begin position="14"/>
        <end position="41"/>
    </location>
</feature>
<feature type="transmembrane region" description="Helical" evidence="6">
    <location>
        <begin position="338"/>
        <end position="358"/>
    </location>
</feature>
<comment type="subcellular location">
    <subcellularLocation>
        <location evidence="1">Cell membrane</location>
        <topology evidence="1">Multi-pass membrane protein</topology>
    </subcellularLocation>
</comment>
<comment type="caution">
    <text evidence="8">The sequence shown here is derived from an EMBL/GenBank/DDBJ whole genome shotgun (WGS) entry which is preliminary data.</text>
</comment>
<feature type="domain" description="Major facilitator superfamily (MFS) profile" evidence="7">
    <location>
        <begin position="51"/>
        <end position="428"/>
    </location>
</feature>
<dbReference type="PANTHER" id="PTHR23531">
    <property type="entry name" value="QUINOLENE RESISTANCE PROTEIN NORA"/>
    <property type="match status" value="1"/>
</dbReference>
<feature type="transmembrane region" description="Helical" evidence="6">
    <location>
        <begin position="88"/>
        <end position="105"/>
    </location>
</feature>
<evidence type="ECO:0000256" key="6">
    <source>
        <dbReference type="SAM" id="Phobius"/>
    </source>
</evidence>
<feature type="transmembrane region" description="Helical" evidence="6">
    <location>
        <begin position="247"/>
        <end position="276"/>
    </location>
</feature>
<dbReference type="InterPro" id="IPR036259">
    <property type="entry name" value="MFS_trans_sf"/>
</dbReference>
<evidence type="ECO:0000256" key="2">
    <source>
        <dbReference type="ARBA" id="ARBA00022692"/>
    </source>
</evidence>
<keyword evidence="9" id="KW-1185">Reference proteome</keyword>
<feature type="transmembrane region" description="Helical" evidence="6">
    <location>
        <begin position="282"/>
        <end position="303"/>
    </location>
</feature>
<feature type="transmembrane region" description="Helical" evidence="6">
    <location>
        <begin position="378"/>
        <end position="398"/>
    </location>
</feature>
<feature type="transmembrane region" description="Helical" evidence="6">
    <location>
        <begin position="117"/>
        <end position="135"/>
    </location>
</feature>
<proteinExistence type="predicted"/>
<feature type="transmembrane region" description="Helical" evidence="6">
    <location>
        <begin position="404"/>
        <end position="423"/>
    </location>
</feature>
<dbReference type="EMBL" id="BAAAPZ010000001">
    <property type="protein sequence ID" value="GAA2086942.1"/>
    <property type="molecule type" value="Genomic_DNA"/>
</dbReference>
<dbReference type="SUPFAM" id="SSF103473">
    <property type="entry name" value="MFS general substrate transporter"/>
    <property type="match status" value="1"/>
</dbReference>
<accession>A0ABP5HVE0</accession>
<evidence type="ECO:0000259" key="7">
    <source>
        <dbReference type="PROSITE" id="PS50850"/>
    </source>
</evidence>
<dbReference type="InterPro" id="IPR020846">
    <property type="entry name" value="MFS_dom"/>
</dbReference>
<evidence type="ECO:0000256" key="5">
    <source>
        <dbReference type="SAM" id="MobiDB-lite"/>
    </source>
</evidence>
<dbReference type="CDD" id="cd17489">
    <property type="entry name" value="MFS_YfcJ_like"/>
    <property type="match status" value="1"/>
</dbReference>
<evidence type="ECO:0000313" key="8">
    <source>
        <dbReference type="EMBL" id="GAA2086942.1"/>
    </source>
</evidence>
<feature type="transmembrane region" description="Helical" evidence="6">
    <location>
        <begin position="141"/>
        <end position="166"/>
    </location>
</feature>
<feature type="compositionally biased region" description="Low complexity" evidence="5">
    <location>
        <begin position="30"/>
        <end position="41"/>
    </location>
</feature>
<keyword evidence="2 6" id="KW-0812">Transmembrane</keyword>
<dbReference type="PANTHER" id="PTHR23531:SF1">
    <property type="entry name" value="QUINOLENE RESISTANCE PROTEIN NORA"/>
    <property type="match status" value="1"/>
</dbReference>
<keyword evidence="3 6" id="KW-1133">Transmembrane helix</keyword>
<reference evidence="9" key="1">
    <citation type="journal article" date="2019" name="Int. J. Syst. Evol. Microbiol.">
        <title>The Global Catalogue of Microorganisms (GCM) 10K type strain sequencing project: providing services to taxonomists for standard genome sequencing and annotation.</title>
        <authorList>
            <consortium name="The Broad Institute Genomics Platform"/>
            <consortium name="The Broad Institute Genome Sequencing Center for Infectious Disease"/>
            <person name="Wu L."/>
            <person name="Ma J."/>
        </authorList>
    </citation>
    <scope>NUCLEOTIDE SEQUENCE [LARGE SCALE GENOMIC DNA]</scope>
    <source>
        <strain evidence="9">JCM 15900</strain>
    </source>
</reference>
<evidence type="ECO:0000256" key="1">
    <source>
        <dbReference type="ARBA" id="ARBA00004651"/>
    </source>
</evidence>
<feature type="transmembrane region" description="Helical" evidence="6">
    <location>
        <begin position="51"/>
        <end position="76"/>
    </location>
</feature>
<name>A0ABP5HVE0_9MICO</name>
<dbReference type="Pfam" id="PF07690">
    <property type="entry name" value="MFS_1"/>
    <property type="match status" value="1"/>
</dbReference>
<dbReference type="PROSITE" id="PS50850">
    <property type="entry name" value="MFS"/>
    <property type="match status" value="1"/>
</dbReference>
<sequence>MVRFCRARERGRRCTRSPVPSSEEQCPHVPASEPQPAQEPQIPQPLWTKTFVIGIVVNLFMSMVFYLLMTTMALYAVERFRAAETGSGLASSAFIIGAVAGRVIAGKFLDFIGRRRLLLVCMALFVVVGLAYLPVGDLTLLIVLRLVHGVAFGMGNTALVASIQSIIPGDRRAEGNGYFGTATTLATALGPLMGIWLSGQFGFGILFWISSACGLAAMAAAYFYVVPEREPDSEERRRKWSLHPSTFIDVPTLRIGSVMGIAGLAYSAVLAFLSVYANGLGLPGASAVFFLVFAVGSLAARLFAGRLQDSFGDNVVLIPVFVCYAVGMIIVAQAHATWAFALAGLLVGLGFGCLLPSLQSILIARTPAARVGVATSTFYLMLDAGTGVGPVVLGAVAGNGGYSAMYWLCGGLVVVAAAVYLLVHGRRARGGLQGR</sequence>
<dbReference type="Proteomes" id="UP001500984">
    <property type="component" value="Unassembled WGS sequence"/>
</dbReference>
<feature type="transmembrane region" description="Helical" evidence="6">
    <location>
        <begin position="178"/>
        <end position="199"/>
    </location>
</feature>
<evidence type="ECO:0000313" key="9">
    <source>
        <dbReference type="Proteomes" id="UP001500984"/>
    </source>
</evidence>
<keyword evidence="4 6" id="KW-0472">Membrane</keyword>
<organism evidence="8 9">
    <name type="scientific">Brevibacterium salitolerans</name>
    <dbReference type="NCBI Taxonomy" id="1403566"/>
    <lineage>
        <taxon>Bacteria</taxon>
        <taxon>Bacillati</taxon>
        <taxon>Actinomycetota</taxon>
        <taxon>Actinomycetes</taxon>
        <taxon>Micrococcales</taxon>
        <taxon>Brevibacteriaceae</taxon>
        <taxon>Brevibacterium</taxon>
    </lineage>
</organism>
<dbReference type="InterPro" id="IPR011701">
    <property type="entry name" value="MFS"/>
</dbReference>
<evidence type="ECO:0000256" key="3">
    <source>
        <dbReference type="ARBA" id="ARBA00022989"/>
    </source>
</evidence>
<dbReference type="Gene3D" id="1.20.1250.20">
    <property type="entry name" value="MFS general substrate transporter like domains"/>
    <property type="match status" value="1"/>
</dbReference>